<gene>
    <name evidence="8" type="ORF">LOD99_6152</name>
</gene>
<dbReference type="SMART" id="SM00181">
    <property type="entry name" value="EGF"/>
    <property type="match status" value="6"/>
</dbReference>
<dbReference type="Proteomes" id="UP001165289">
    <property type="component" value="Unassembled WGS sequence"/>
</dbReference>
<evidence type="ECO:0000256" key="4">
    <source>
        <dbReference type="ARBA" id="ARBA00023180"/>
    </source>
</evidence>
<evidence type="ECO:0000256" key="5">
    <source>
        <dbReference type="ARBA" id="ARBA00023292"/>
    </source>
</evidence>
<comment type="caution">
    <text evidence="8">The sequence shown here is derived from an EMBL/GenBank/DDBJ whole genome shotgun (WGS) entry which is preliminary data.</text>
</comment>
<dbReference type="PROSITE" id="PS01248">
    <property type="entry name" value="EGF_LAM_1"/>
    <property type="match status" value="1"/>
</dbReference>
<keyword evidence="4" id="KW-0325">Glycoprotein</keyword>
<organism evidence="8 9">
    <name type="scientific">Oopsacas minuta</name>
    <dbReference type="NCBI Taxonomy" id="111878"/>
    <lineage>
        <taxon>Eukaryota</taxon>
        <taxon>Metazoa</taxon>
        <taxon>Porifera</taxon>
        <taxon>Hexactinellida</taxon>
        <taxon>Hexasterophora</taxon>
        <taxon>Lyssacinosida</taxon>
        <taxon>Leucopsacidae</taxon>
        <taxon>Oopsacas</taxon>
    </lineage>
</organism>
<feature type="disulfide bond" evidence="6">
    <location>
        <begin position="264"/>
        <end position="281"/>
    </location>
</feature>
<feature type="disulfide bond" evidence="6">
    <location>
        <begin position="128"/>
        <end position="137"/>
    </location>
</feature>
<feature type="disulfide bond" evidence="6">
    <location>
        <begin position="8"/>
        <end position="20"/>
    </location>
</feature>
<keyword evidence="5 6" id="KW-0424">Laminin EGF-like domain</keyword>
<feature type="disulfide bond" evidence="6">
    <location>
        <begin position="29"/>
        <end position="38"/>
    </location>
</feature>
<dbReference type="FunFam" id="2.10.25.10:FF:000082">
    <property type="entry name" value="Laminin subunit alpha 1"/>
    <property type="match status" value="1"/>
</dbReference>
<proteinExistence type="predicted"/>
<dbReference type="Gene3D" id="2.10.25.10">
    <property type="entry name" value="Laminin"/>
    <property type="match status" value="5"/>
</dbReference>
<dbReference type="GO" id="GO:0005201">
    <property type="term" value="F:extracellular matrix structural constituent"/>
    <property type="evidence" value="ECO:0007669"/>
    <property type="project" value="TreeGrafter"/>
</dbReference>
<feature type="disulfide bond" evidence="6">
    <location>
        <begin position="283"/>
        <end position="292"/>
    </location>
</feature>
<dbReference type="PROSITE" id="PS50027">
    <property type="entry name" value="EGF_LAM_2"/>
    <property type="match status" value="3"/>
</dbReference>
<accession>A0AAV7JMV0</accession>
<keyword evidence="9" id="KW-1185">Reference proteome</keyword>
<dbReference type="PROSITE" id="PS00022">
    <property type="entry name" value="EGF_1"/>
    <property type="match status" value="1"/>
</dbReference>
<name>A0AAV7JMV0_9METZ</name>
<dbReference type="InterPro" id="IPR002049">
    <property type="entry name" value="LE_dom"/>
</dbReference>
<dbReference type="GO" id="GO:0009888">
    <property type="term" value="P:tissue development"/>
    <property type="evidence" value="ECO:0007669"/>
    <property type="project" value="TreeGrafter"/>
</dbReference>
<evidence type="ECO:0000259" key="7">
    <source>
        <dbReference type="PROSITE" id="PS50027"/>
    </source>
</evidence>
<feature type="domain" description="Laminin EGF-like" evidence="7">
    <location>
        <begin position="107"/>
        <end position="153"/>
    </location>
</feature>
<feature type="disulfide bond" evidence="6">
    <location>
        <begin position="107"/>
        <end position="119"/>
    </location>
</feature>
<dbReference type="Pfam" id="PF00053">
    <property type="entry name" value="EGF_laminin"/>
    <property type="match status" value="5"/>
</dbReference>
<keyword evidence="3 6" id="KW-1015">Disulfide bond</keyword>
<dbReference type="PRINTS" id="PR00011">
    <property type="entry name" value="EGFLAMININ"/>
</dbReference>
<dbReference type="AlphaFoldDB" id="A0AAV7JMV0"/>
<dbReference type="SUPFAM" id="SSF57196">
    <property type="entry name" value="EGF/Laminin"/>
    <property type="match status" value="4"/>
</dbReference>
<dbReference type="CDD" id="cd00055">
    <property type="entry name" value="EGF_Lam"/>
    <property type="match status" value="4"/>
</dbReference>
<protein>
    <submittedName>
        <fullName evidence="8">Laminin subunit beta-1 isoform X2</fullName>
    </submittedName>
</protein>
<keyword evidence="1" id="KW-0732">Signal</keyword>
<feature type="disulfide bond" evidence="6">
    <location>
        <begin position="10"/>
        <end position="27"/>
    </location>
</feature>
<dbReference type="PANTHER" id="PTHR10574">
    <property type="entry name" value="NETRIN/LAMININ-RELATED"/>
    <property type="match status" value="1"/>
</dbReference>
<dbReference type="PANTHER" id="PTHR10574:SF406">
    <property type="entry name" value="LAMININ SUBUNIT ALPHA 5"/>
    <property type="match status" value="1"/>
</dbReference>
<comment type="caution">
    <text evidence="6">Lacks conserved residue(s) required for the propagation of feature annotation.</text>
</comment>
<evidence type="ECO:0000313" key="8">
    <source>
        <dbReference type="EMBL" id="KAI6650235.1"/>
    </source>
</evidence>
<evidence type="ECO:0000256" key="3">
    <source>
        <dbReference type="ARBA" id="ARBA00023157"/>
    </source>
</evidence>
<dbReference type="EMBL" id="JAKMXF010000313">
    <property type="protein sequence ID" value="KAI6650235.1"/>
    <property type="molecule type" value="Genomic_DNA"/>
</dbReference>
<feature type="disulfide bond" evidence="6">
    <location>
        <begin position="262"/>
        <end position="274"/>
    </location>
</feature>
<evidence type="ECO:0000256" key="2">
    <source>
        <dbReference type="ARBA" id="ARBA00022737"/>
    </source>
</evidence>
<feature type="disulfide bond" evidence="6">
    <location>
        <begin position="109"/>
        <end position="126"/>
    </location>
</feature>
<sequence length="557" mass="60699">MTFHIDECDCNEKGSVLGICDTYGGQCLCTPNYGGRSCDQCSPGLQMGNNGICEPCNCDPIKSETAACNSTGYCYCTDPLSTDETSRTCSSCNPGYTLSSAGSCVSCDCDIVGSQDQICDLVSGDCTCRVGYQGSRCDSCQSTHISSGDQCVLCPCPGIEDRNNADQCFMIEGIVSCMCSDGFTGLTCEECDAGYFAEYSDLGFLASCRECDCNGNGIEVGGKLCDGVTGECLRCTGNTGGNSCDYCVDGFYQTVDGSCQACDCDVIGSEEHLCNRYTGFCECKEGFSGEKCDQCDVNFFSSSDTCPACSACFNQVFELYSSLRGRLNLYQFLSQSGCTLLSPSLQELLNMYSRNISLIHTDINLVNQVDADLFSALTGLSTQVQQLNAEVGILLTDANQEQERAMDLQTTSETNYQNARNTLERIEDTIITYTATILRIYHVLQLVYIGITKNIEDINIIVTRESELVDLQRIWITESSDLSTELVNTAVDTLLSAQKAVELQQNTTRLISWSFSLLRILFLQAELLNSTYTVVCYYGICTLVLIGGYYSQDESFI</sequence>
<dbReference type="FunFam" id="2.10.25.10:FF:000188">
    <property type="entry name" value="Laminin subunit gamma 2"/>
    <property type="match status" value="1"/>
</dbReference>
<feature type="disulfide bond" evidence="6">
    <location>
        <begin position="295"/>
        <end position="309"/>
    </location>
</feature>
<evidence type="ECO:0000256" key="1">
    <source>
        <dbReference type="ARBA" id="ARBA00022729"/>
    </source>
</evidence>
<feature type="domain" description="Laminin EGF-like" evidence="7">
    <location>
        <begin position="8"/>
        <end position="55"/>
    </location>
</feature>
<dbReference type="InterPro" id="IPR050440">
    <property type="entry name" value="Laminin/Netrin_ECM"/>
</dbReference>
<dbReference type="GO" id="GO:0005604">
    <property type="term" value="C:basement membrane"/>
    <property type="evidence" value="ECO:0007669"/>
    <property type="project" value="TreeGrafter"/>
</dbReference>
<keyword evidence="2" id="KW-0677">Repeat</keyword>
<evidence type="ECO:0000313" key="9">
    <source>
        <dbReference type="Proteomes" id="UP001165289"/>
    </source>
</evidence>
<evidence type="ECO:0000256" key="6">
    <source>
        <dbReference type="PROSITE-ProRule" id="PRU00460"/>
    </source>
</evidence>
<reference evidence="8 9" key="1">
    <citation type="journal article" date="2023" name="BMC Biol.">
        <title>The compact genome of the sponge Oopsacas minuta (Hexactinellida) is lacking key metazoan core genes.</title>
        <authorList>
            <person name="Santini S."/>
            <person name="Schenkelaars Q."/>
            <person name="Jourda C."/>
            <person name="Duchesne M."/>
            <person name="Belahbib H."/>
            <person name="Rocher C."/>
            <person name="Selva M."/>
            <person name="Riesgo A."/>
            <person name="Vervoort M."/>
            <person name="Leys S.P."/>
            <person name="Kodjabachian L."/>
            <person name="Le Bivic A."/>
            <person name="Borchiellini C."/>
            <person name="Claverie J.M."/>
            <person name="Renard E."/>
        </authorList>
    </citation>
    <scope>NUCLEOTIDE SEQUENCE [LARGE SCALE GENOMIC DNA]</scope>
    <source>
        <strain evidence="8">SPO-2</strain>
    </source>
</reference>
<dbReference type="SMART" id="SM00180">
    <property type="entry name" value="EGF_Lam"/>
    <property type="match status" value="6"/>
</dbReference>
<feature type="domain" description="Laminin EGF-like" evidence="7">
    <location>
        <begin position="262"/>
        <end position="311"/>
    </location>
</feature>
<dbReference type="InterPro" id="IPR000742">
    <property type="entry name" value="EGF"/>
</dbReference>